<protein>
    <submittedName>
        <fullName evidence="5">D-amino acid dehydrogenase</fullName>
        <ecNumber evidence="5">1.4.99.-</ecNumber>
    </submittedName>
    <submittedName>
        <fullName evidence="2">Oxidoreductase, FAD dependent</fullName>
    </submittedName>
</protein>
<dbReference type="Proteomes" id="UP000789738">
    <property type="component" value="Unassembled WGS sequence"/>
</dbReference>
<keyword evidence="6" id="KW-1185">Reference proteome</keyword>
<reference evidence="5 7" key="2">
    <citation type="submission" date="2018-06" db="EMBL/GenBank/DDBJ databases">
        <authorList>
            <consortium name="IHU Genomes"/>
        </authorList>
    </citation>
    <scope>NUCLEOTIDE SEQUENCE [LARGE SCALE GENOMIC DNA]</scope>
    <source>
        <strain evidence="5 7">NEC25</strain>
    </source>
</reference>
<dbReference type="Proteomes" id="UP000220840">
    <property type="component" value="Unassembled WGS sequence"/>
</dbReference>
<accession>A0A2A7MDJ5</accession>
<dbReference type="EMBL" id="CAMTCP010000066">
    <property type="protein sequence ID" value="CAI3546152.1"/>
    <property type="molecule type" value="Genomic_DNA"/>
</dbReference>
<evidence type="ECO:0000313" key="3">
    <source>
        <dbReference type="EMBL" id="CAI3546152.1"/>
    </source>
</evidence>
<dbReference type="Gene3D" id="3.50.50.60">
    <property type="entry name" value="FAD/NAD(P)-binding domain"/>
    <property type="match status" value="2"/>
</dbReference>
<dbReference type="InterPro" id="IPR036188">
    <property type="entry name" value="FAD/NAD-bd_sf"/>
</dbReference>
<dbReference type="PIRSF" id="PIRSF038984">
    <property type="entry name" value="FAD_binding_protein"/>
    <property type="match status" value="1"/>
</dbReference>
<dbReference type="Gene3D" id="3.30.70.2700">
    <property type="match status" value="1"/>
</dbReference>
<evidence type="ECO:0000313" key="6">
    <source>
        <dbReference type="Proteomes" id="UP000220840"/>
    </source>
</evidence>
<dbReference type="EMBL" id="PDCJ01000003">
    <property type="protein sequence ID" value="PEG29630.1"/>
    <property type="molecule type" value="Genomic_DNA"/>
</dbReference>
<dbReference type="EMBL" id="UWJD01000001">
    <property type="protein sequence ID" value="VCT82689.1"/>
    <property type="molecule type" value="Genomic_DNA"/>
</dbReference>
<dbReference type="Pfam" id="PF21688">
    <property type="entry name" value="FAD-depend_C"/>
    <property type="match status" value="1"/>
</dbReference>
<dbReference type="OrthoDB" id="9772594at2"/>
<feature type="domain" description="FAD-dependent protein C-terminal" evidence="1">
    <location>
        <begin position="281"/>
        <end position="478"/>
    </location>
</feature>
<dbReference type="InterPro" id="IPR049516">
    <property type="entry name" value="FAD-depend_C"/>
</dbReference>
<organism evidence="4 6">
    <name type="scientific">Clostridium neonatale</name>
    <dbReference type="NCBI Taxonomy" id="137838"/>
    <lineage>
        <taxon>Bacteria</taxon>
        <taxon>Bacillati</taxon>
        <taxon>Bacillota</taxon>
        <taxon>Clostridia</taxon>
        <taxon>Eubacteriales</taxon>
        <taxon>Clostridiaceae</taxon>
        <taxon>Clostridium</taxon>
    </lineage>
</organism>
<reference evidence="4 6" key="1">
    <citation type="submission" date="2017-10" db="EMBL/GenBank/DDBJ databases">
        <title>Effective Description of Clostridium neonatale sp. nov. linked to necrotizing enterocolitis in neonates and a clarification of species assignable to the genus Clostridium (Prazmowski 1880) emend. Lawson and Rainey 2016.</title>
        <authorList>
            <person name="Bernard K."/>
            <person name="Burdz T."/>
            <person name="Wiebe D."/>
            <person name="Balcewich B."/>
            <person name="Alfa M."/>
            <person name="Bernier A.-M."/>
        </authorList>
    </citation>
    <scope>NUCLEOTIDE SEQUENCE [LARGE SCALE GENOMIC DNA]</scope>
    <source>
        <strain evidence="4 6">LCDC99A005</strain>
    </source>
</reference>
<evidence type="ECO:0000313" key="2">
    <source>
        <dbReference type="EMBL" id="CAG9703396.1"/>
    </source>
</evidence>
<name>A0A2A7MDJ5_9CLOT</name>
<dbReference type="SUPFAM" id="SSF51905">
    <property type="entry name" value="FAD/NAD(P)-binding domain"/>
    <property type="match status" value="1"/>
</dbReference>
<reference evidence="3" key="4">
    <citation type="submission" date="2022-10" db="EMBL/GenBank/DDBJ databases">
        <authorList>
            <person name="Aires J."/>
            <person name="Mesa V."/>
        </authorList>
    </citation>
    <scope>NUCLEOTIDE SEQUENCE</scope>
    <source>
        <strain evidence="3">Clostridium neonatale JD116</strain>
    </source>
</reference>
<reference evidence="2" key="3">
    <citation type="submission" date="2021-10" db="EMBL/GenBank/DDBJ databases">
        <authorList>
            <person name="Mesa V."/>
        </authorList>
    </citation>
    <scope>NUCLEOTIDE SEQUENCE</scope>
    <source>
        <strain evidence="2">CC3_PB</strain>
    </source>
</reference>
<dbReference type="Proteomes" id="UP001189143">
    <property type="component" value="Unassembled WGS sequence"/>
</dbReference>
<dbReference type="InterPro" id="IPR028348">
    <property type="entry name" value="FAD-binding_protein"/>
</dbReference>
<dbReference type="STRING" id="137838.GCA_001458595_00576"/>
<evidence type="ECO:0000259" key="1">
    <source>
        <dbReference type="Pfam" id="PF21688"/>
    </source>
</evidence>
<evidence type="ECO:0000313" key="5">
    <source>
        <dbReference type="EMBL" id="VCT82689.1"/>
    </source>
</evidence>
<dbReference type="RefSeq" id="WP_058293530.1">
    <property type="nucleotide sequence ID" value="NZ_CAKJVD010000034.1"/>
</dbReference>
<dbReference type="GO" id="GO:0016491">
    <property type="term" value="F:oxidoreductase activity"/>
    <property type="evidence" value="ECO:0007669"/>
    <property type="project" value="UniProtKB-KW"/>
</dbReference>
<dbReference type="PANTHER" id="PTHR42842">
    <property type="entry name" value="FAD/NAD(P)-BINDING OXIDOREDUCTASE"/>
    <property type="match status" value="1"/>
</dbReference>
<evidence type="ECO:0000313" key="7">
    <source>
        <dbReference type="Proteomes" id="UP000431451"/>
    </source>
</evidence>
<dbReference type="PANTHER" id="PTHR42842:SF3">
    <property type="entry name" value="FAD_NAD(P)-BINDING OXIDOREDUCTASE FAMILY PROTEIN"/>
    <property type="match status" value="1"/>
</dbReference>
<sequence>MAIRINNLNLNIDEDFNDLERKVCKKLKISKDNIKNIELIKESLDARKKNDIKFKYCVDVFCNNEKKILSKLHDKDIKIDERKELEKLIPGNKQLNHRPIVVGFGPSGIFAALVLAREGYKPIVLERGEDVDNRTKTVDEFWETGKLNLESNVQFGEGGAGTFSDGKLTTRIKDPRCSFVLDEFIKAGAPKEIKYESKAHVGTDLLKGVVKNIREEIKSLGGEVRFNSRLEKIQIIDGKLDSVVVNGENIPCEALVLAIGHSSRDTYEMLHKEGIEMEAKPFAVGVRIEHPQKMINISQYGDFYDNPRLGAADYRLTYQSEKLKRAVYSFCMCPGGVVVAAASEDGRLVSNGMSYHARDLENANSALVVTVSPDDFEGNSPLRGMEFQRYYESLAFKLGGGEYKAPIQLLGDFIKDRPSTKLGEVTPSYTRGYEFKELKQCLPEYVVEAIKEAVVDFDKKIKGYGREDAVLTGIETRTSAPVRINRNEYFESINVEGVYPSGEGAGFAGGIISAAVDGMKSAEYIIKKFNISKLS</sequence>
<keyword evidence="5" id="KW-0560">Oxidoreductase</keyword>
<proteinExistence type="predicted"/>
<gene>
    <name evidence="5" type="primary">dadA</name>
    <name evidence="3" type="ORF">CNEO2_150075</name>
    <name evidence="2" type="ORF">CNEO_40588</name>
    <name evidence="5" type="ORF">CNEONATNEC25_00249</name>
    <name evidence="4" type="ORF">CQ394_16975</name>
</gene>
<dbReference type="EMBL" id="CAKJVE010000004">
    <property type="protein sequence ID" value="CAG9703396.1"/>
    <property type="molecule type" value="Genomic_DNA"/>
</dbReference>
<dbReference type="AlphaFoldDB" id="A0A2A7MDJ5"/>
<dbReference type="Proteomes" id="UP000431451">
    <property type="component" value="Unassembled WGS sequence"/>
</dbReference>
<dbReference type="GeneID" id="68875562"/>
<dbReference type="EC" id="1.4.99.-" evidence="5"/>
<evidence type="ECO:0000313" key="4">
    <source>
        <dbReference type="EMBL" id="PEG29630.1"/>
    </source>
</evidence>